<comment type="caution">
    <text evidence="8">The sequence shown here is derived from an EMBL/GenBank/DDBJ whole genome shotgun (WGS) entry which is preliminary data.</text>
</comment>
<dbReference type="STRING" id="217511.GCA_001463845_01815"/>
<evidence type="ECO:0000256" key="7">
    <source>
        <dbReference type="SAM" id="Phobius"/>
    </source>
</evidence>
<dbReference type="HOGENOM" id="CLU_056539_0_1_5"/>
<feature type="transmembrane region" description="Helical" evidence="7">
    <location>
        <begin position="105"/>
        <end position="126"/>
    </location>
</feature>
<gene>
    <name evidence="8" type="ORF">FP2506_17599</name>
</gene>
<feature type="transmembrane region" description="Helical" evidence="7">
    <location>
        <begin position="71"/>
        <end position="93"/>
    </location>
</feature>
<evidence type="ECO:0000256" key="1">
    <source>
        <dbReference type="ARBA" id="ARBA00004651"/>
    </source>
</evidence>
<evidence type="ECO:0000256" key="3">
    <source>
        <dbReference type="ARBA" id="ARBA00022692"/>
    </source>
</evidence>
<name>Q0FY28_9HYPH</name>
<evidence type="ECO:0000256" key="6">
    <source>
        <dbReference type="SAM" id="MobiDB-lite"/>
    </source>
</evidence>
<evidence type="ECO:0000313" key="8">
    <source>
        <dbReference type="EMBL" id="EAU39914.1"/>
    </source>
</evidence>
<keyword evidence="4 7" id="KW-1133">Transmembrane helix</keyword>
<evidence type="ECO:0000256" key="2">
    <source>
        <dbReference type="ARBA" id="ARBA00022475"/>
    </source>
</evidence>
<feature type="transmembrane region" description="Helical" evidence="7">
    <location>
        <begin position="30"/>
        <end position="51"/>
    </location>
</feature>
<dbReference type="eggNOG" id="COG0392">
    <property type="taxonomic scope" value="Bacteria"/>
</dbReference>
<dbReference type="Pfam" id="PF03706">
    <property type="entry name" value="LPG_synthase_TM"/>
    <property type="match status" value="1"/>
</dbReference>
<keyword evidence="3 7" id="KW-0812">Transmembrane</keyword>
<accession>Q0FY28</accession>
<evidence type="ECO:0000256" key="5">
    <source>
        <dbReference type="ARBA" id="ARBA00023136"/>
    </source>
</evidence>
<evidence type="ECO:0000313" key="9">
    <source>
        <dbReference type="Proteomes" id="UP000004310"/>
    </source>
</evidence>
<dbReference type="EMBL" id="AATP01000011">
    <property type="protein sequence ID" value="EAU39914.1"/>
    <property type="molecule type" value="Genomic_DNA"/>
</dbReference>
<feature type="transmembrane region" description="Helical" evidence="7">
    <location>
        <begin position="222"/>
        <end position="247"/>
    </location>
</feature>
<feature type="region of interest" description="Disordered" evidence="6">
    <location>
        <begin position="1"/>
        <end position="21"/>
    </location>
</feature>
<evidence type="ECO:0000256" key="4">
    <source>
        <dbReference type="ARBA" id="ARBA00022989"/>
    </source>
</evidence>
<organism evidence="8 9">
    <name type="scientific">Fulvimarina pelagi HTCC2506</name>
    <dbReference type="NCBI Taxonomy" id="314231"/>
    <lineage>
        <taxon>Bacteria</taxon>
        <taxon>Pseudomonadati</taxon>
        <taxon>Pseudomonadota</taxon>
        <taxon>Alphaproteobacteria</taxon>
        <taxon>Hyphomicrobiales</taxon>
        <taxon>Aurantimonadaceae</taxon>
        <taxon>Fulvimarina</taxon>
    </lineage>
</organism>
<keyword evidence="9" id="KW-1185">Reference proteome</keyword>
<feature type="transmembrane region" description="Helical" evidence="7">
    <location>
        <begin position="180"/>
        <end position="201"/>
    </location>
</feature>
<dbReference type="GO" id="GO:0005886">
    <property type="term" value="C:plasma membrane"/>
    <property type="evidence" value="ECO:0007669"/>
    <property type="project" value="UniProtKB-SubCell"/>
</dbReference>
<dbReference type="InterPro" id="IPR022791">
    <property type="entry name" value="L-PG_synthase/AglD"/>
</dbReference>
<proteinExistence type="predicted"/>
<feature type="transmembrane region" description="Helical" evidence="7">
    <location>
        <begin position="302"/>
        <end position="324"/>
    </location>
</feature>
<protein>
    <submittedName>
        <fullName evidence="8">Uncharacterized protein</fullName>
    </submittedName>
</protein>
<dbReference type="AlphaFoldDB" id="Q0FY28"/>
<keyword evidence="2" id="KW-1003">Cell membrane</keyword>
<keyword evidence="5 7" id="KW-0472">Membrane</keyword>
<feature type="transmembrane region" description="Helical" evidence="7">
    <location>
        <begin position="147"/>
        <end position="168"/>
    </location>
</feature>
<dbReference type="Proteomes" id="UP000004310">
    <property type="component" value="Unassembled WGS sequence"/>
</dbReference>
<sequence>MDEPTDPETRAETVGTPKSDPGGGKPWFKWLGRAAIVSFIALAGFLLWRTLREYSLTELVDAITRFPLNRLGYAAFFAAASYLSLTCFDWLGTRYVRRPLAYRRVALASFVSLSLGHSIGFAGLSSGVIRYRFYSRWGLRVQEVAKLILFSGLTVGLGLATLGSLATLVRPEIAADVMGLGVPATMAVGGLAAVAVVLYLIGSAFLRRPLQIRSFQLEMPPLKLAVGQVVVGTINFMLVAACLHQAILGLADVPYTSAATVYVLANAGVMITHVPGGLGIIEAVVLTLLSEARLIASLLVFRFVYFIAPLALGAICFGATEAIWRLRQGKKLGRQINTKPAR</sequence>
<reference evidence="8 9" key="1">
    <citation type="journal article" date="2010" name="J. Bacteriol.">
        <title>Genome sequence of Fulvimarina pelagi HTCC2506T, a Mn(II)-oxidizing alphaproteobacterium possessing an aerobic anoxygenic photosynthetic gene cluster and Xanthorhodopsin.</title>
        <authorList>
            <person name="Kang I."/>
            <person name="Oh H.M."/>
            <person name="Lim S.I."/>
            <person name="Ferriera S."/>
            <person name="Giovannoni S.J."/>
            <person name="Cho J.C."/>
        </authorList>
    </citation>
    <scope>NUCLEOTIDE SEQUENCE [LARGE SCALE GENOMIC DNA]</scope>
    <source>
        <strain evidence="8 9">HTCC2506</strain>
    </source>
</reference>
<comment type="subcellular location">
    <subcellularLocation>
        <location evidence="1">Cell membrane</location>
        <topology evidence="1">Multi-pass membrane protein</topology>
    </subcellularLocation>
</comment>